<dbReference type="Proteomes" id="UP000288716">
    <property type="component" value="Unassembled WGS sequence"/>
</dbReference>
<dbReference type="CDD" id="cd02440">
    <property type="entry name" value="AdoMet_MTases"/>
    <property type="match status" value="1"/>
</dbReference>
<dbReference type="InterPro" id="IPR029063">
    <property type="entry name" value="SAM-dependent_MTases_sf"/>
</dbReference>
<dbReference type="PANTHER" id="PTHR43591">
    <property type="entry name" value="METHYLTRANSFERASE"/>
    <property type="match status" value="1"/>
</dbReference>
<dbReference type="EMBL" id="NCKV01011230">
    <property type="protein sequence ID" value="RWS21686.1"/>
    <property type="molecule type" value="Genomic_DNA"/>
</dbReference>
<feature type="non-terminal residue" evidence="2">
    <location>
        <position position="1"/>
    </location>
</feature>
<evidence type="ECO:0000259" key="1">
    <source>
        <dbReference type="Pfam" id="PF13649"/>
    </source>
</evidence>
<gene>
    <name evidence="2" type="ORF">B4U80_03770</name>
</gene>
<proteinExistence type="predicted"/>
<dbReference type="SUPFAM" id="SSF53335">
    <property type="entry name" value="S-adenosyl-L-methionine-dependent methyltransferases"/>
    <property type="match status" value="1"/>
</dbReference>
<dbReference type="GO" id="GO:0008168">
    <property type="term" value="F:methyltransferase activity"/>
    <property type="evidence" value="ECO:0007669"/>
    <property type="project" value="UniProtKB-KW"/>
</dbReference>
<dbReference type="InterPro" id="IPR041698">
    <property type="entry name" value="Methyltransf_25"/>
</dbReference>
<name>A0A443S2D9_9ACAR</name>
<dbReference type="VEuPathDB" id="VectorBase:LDEU010354"/>
<organism evidence="2 3">
    <name type="scientific">Leptotrombidium deliense</name>
    <dbReference type="NCBI Taxonomy" id="299467"/>
    <lineage>
        <taxon>Eukaryota</taxon>
        <taxon>Metazoa</taxon>
        <taxon>Ecdysozoa</taxon>
        <taxon>Arthropoda</taxon>
        <taxon>Chelicerata</taxon>
        <taxon>Arachnida</taxon>
        <taxon>Acari</taxon>
        <taxon>Acariformes</taxon>
        <taxon>Trombidiformes</taxon>
        <taxon>Prostigmata</taxon>
        <taxon>Anystina</taxon>
        <taxon>Parasitengona</taxon>
        <taxon>Trombiculoidea</taxon>
        <taxon>Trombiculidae</taxon>
        <taxon>Leptotrombidium</taxon>
    </lineage>
</organism>
<evidence type="ECO:0000313" key="3">
    <source>
        <dbReference type="Proteomes" id="UP000288716"/>
    </source>
</evidence>
<dbReference type="Pfam" id="PF13649">
    <property type="entry name" value="Methyltransf_25"/>
    <property type="match status" value="1"/>
</dbReference>
<dbReference type="PANTHER" id="PTHR43591:SF110">
    <property type="entry name" value="RHODANESE DOMAIN-CONTAINING PROTEIN"/>
    <property type="match status" value="1"/>
</dbReference>
<dbReference type="STRING" id="299467.A0A443S2D9"/>
<dbReference type="AlphaFoldDB" id="A0A443S2D9"/>
<evidence type="ECO:0000313" key="2">
    <source>
        <dbReference type="EMBL" id="RWS21686.1"/>
    </source>
</evidence>
<comment type="caution">
    <text evidence="2">The sequence shown here is derived from an EMBL/GenBank/DDBJ whole genome shotgun (WGS) entry which is preliminary data.</text>
</comment>
<accession>A0A443S2D9</accession>
<dbReference type="Gene3D" id="3.40.50.150">
    <property type="entry name" value="Vaccinia Virus protein VP39"/>
    <property type="match status" value="1"/>
</dbReference>
<protein>
    <submittedName>
        <fullName evidence="2">Malonyl-[acyl-carrier protein] O-methyltransferase-like protein</fullName>
    </submittedName>
</protein>
<keyword evidence="2" id="KW-0808">Transferase</keyword>
<keyword evidence="2" id="KW-0489">Methyltransferase</keyword>
<reference evidence="2 3" key="1">
    <citation type="journal article" date="2018" name="Gigascience">
        <title>Genomes of trombidid mites reveal novel predicted allergens and laterally-transferred genes associated with secondary metabolism.</title>
        <authorList>
            <person name="Dong X."/>
            <person name="Chaisiri K."/>
            <person name="Xia D."/>
            <person name="Armstrong S.D."/>
            <person name="Fang Y."/>
            <person name="Donnelly M.J."/>
            <person name="Kadowaki T."/>
            <person name="McGarry J.W."/>
            <person name="Darby A.C."/>
            <person name="Makepeace B.L."/>
        </authorList>
    </citation>
    <scope>NUCLEOTIDE SEQUENCE [LARGE SCALE GENOMIC DNA]</scope>
    <source>
        <strain evidence="2">UoL-UT</strain>
    </source>
</reference>
<dbReference type="OrthoDB" id="10039245at2759"/>
<sequence>TTVDTLYRFPEIVSQELETFNLPRDSKILDVGAGTGFLGKLLHSLGYTNIDALDGSEKMLQHSRKLTDVYKNFIEALVVEDKELPIPAKTYDIALMSGSASPAHIDVTAYKQIIRVVKPGCGIIGWIIEDPDTCVEVNSRFHDNFYTKTLQKFVDEKLWVAVDGYKPKQVANASCRRPGDVYFYKVL</sequence>
<keyword evidence="3" id="KW-1185">Reference proteome</keyword>
<dbReference type="GO" id="GO:0032259">
    <property type="term" value="P:methylation"/>
    <property type="evidence" value="ECO:0007669"/>
    <property type="project" value="UniProtKB-KW"/>
</dbReference>
<feature type="domain" description="Methyltransferase" evidence="1">
    <location>
        <begin position="28"/>
        <end position="120"/>
    </location>
</feature>